<name>A0A0F7U9P2_NEOCL</name>
<gene>
    <name evidence="2" type="ORF">BN1204_023685</name>
</gene>
<dbReference type="EMBL" id="LN714481">
    <property type="protein sequence ID" value="CEL66558.1"/>
    <property type="molecule type" value="Genomic_DNA"/>
</dbReference>
<organism evidence="2">
    <name type="scientific">Neospora caninum (strain Liverpool)</name>
    <dbReference type="NCBI Taxonomy" id="572307"/>
    <lineage>
        <taxon>Eukaryota</taxon>
        <taxon>Sar</taxon>
        <taxon>Alveolata</taxon>
        <taxon>Apicomplexa</taxon>
        <taxon>Conoidasida</taxon>
        <taxon>Coccidia</taxon>
        <taxon>Eucoccidiorida</taxon>
        <taxon>Eimeriorina</taxon>
        <taxon>Sarcocystidae</taxon>
        <taxon>Neospora</taxon>
    </lineage>
</organism>
<reference evidence="2" key="1">
    <citation type="journal article" date="2015" name="PLoS ONE">
        <title>Comprehensive Evaluation of Toxoplasma gondii VEG and Neospora caninum LIV Genomes with Tachyzoite Stage Transcriptome and Proteome Defines Novel Transcript Features.</title>
        <authorList>
            <person name="Ramaprasad A."/>
            <person name="Mourier T."/>
            <person name="Naeem R."/>
            <person name="Malas T.B."/>
            <person name="Moussa E."/>
            <person name="Panigrahi A."/>
            <person name="Vermont S.J."/>
            <person name="Otto T.D."/>
            <person name="Wastling J."/>
            <person name="Pain A."/>
        </authorList>
    </citation>
    <scope>NUCLEOTIDE SEQUENCE</scope>
    <source>
        <strain evidence="2">Liverpool</strain>
    </source>
</reference>
<keyword evidence="1" id="KW-0472">Membrane</keyword>
<keyword evidence="1" id="KW-0812">Transmembrane</keyword>
<dbReference type="AlphaFoldDB" id="A0A0F7U9P2"/>
<sequence>MKSVCLREAHNSLGCSTSPPGCLPLEAPAGHELEIQANSEQSNSKLLVTMLACVVLSSLCFCCLTACAIWSCVYQSPFLGFQWTTAQNSGFVRNGDSTRSSELLNSTGYESEGEVLSPQSPSAFTPLETGPHPFVSIWDINTIPLFAIQNMGTLALRWGEDSSRNTTEMVLQVTGISRSGADLNSHSPENMGATTIFLAGGSTFVVGDERAVLYNSNGTIMKALVKVGVPQPSQEESEQLSGPSEEEGALQFLGVRRLEPKPGGLFGKPKQTGFAPAMLPNGPPPAPIGPPSSFMDAYCRYGCGGMSVTFPYYYRPFFGYGYPLVGTEAMFPQGYGGYPAAPLLASQGGSPAIMGASGPVLAGGVPATALAGPGMGAASVVGGVQPVAVSLPLR</sequence>
<evidence type="ECO:0000313" key="2">
    <source>
        <dbReference type="EMBL" id="CEL66558.1"/>
    </source>
</evidence>
<evidence type="ECO:0000256" key="1">
    <source>
        <dbReference type="SAM" id="Phobius"/>
    </source>
</evidence>
<accession>A0A0F7U9P2</accession>
<proteinExistence type="predicted"/>
<keyword evidence="1" id="KW-1133">Transmembrane helix</keyword>
<feature type="transmembrane region" description="Helical" evidence="1">
    <location>
        <begin position="46"/>
        <end position="71"/>
    </location>
</feature>
<evidence type="ECO:0008006" key="3">
    <source>
        <dbReference type="Google" id="ProtNLM"/>
    </source>
</evidence>
<protein>
    <recommendedName>
        <fullName evidence="3">Transmembrane protein</fullName>
    </recommendedName>
</protein>